<dbReference type="PANTHER" id="PTHR13271:SF34">
    <property type="entry name" value="N-LYSINE METHYLTRANSFERASE SETD6"/>
    <property type="match status" value="1"/>
</dbReference>
<organism evidence="3 4">
    <name type="scientific">Linum tenue</name>
    <dbReference type="NCBI Taxonomy" id="586396"/>
    <lineage>
        <taxon>Eukaryota</taxon>
        <taxon>Viridiplantae</taxon>
        <taxon>Streptophyta</taxon>
        <taxon>Embryophyta</taxon>
        <taxon>Tracheophyta</taxon>
        <taxon>Spermatophyta</taxon>
        <taxon>Magnoliopsida</taxon>
        <taxon>eudicotyledons</taxon>
        <taxon>Gunneridae</taxon>
        <taxon>Pentapetalae</taxon>
        <taxon>rosids</taxon>
        <taxon>fabids</taxon>
        <taxon>Malpighiales</taxon>
        <taxon>Linaceae</taxon>
        <taxon>Linum</taxon>
    </lineage>
</organism>
<dbReference type="Proteomes" id="UP001154282">
    <property type="component" value="Unassembled WGS sequence"/>
</dbReference>
<dbReference type="InterPro" id="IPR011383">
    <property type="entry name" value="N-lys_methylase_SETD6"/>
</dbReference>
<keyword evidence="1" id="KW-0539">Nucleus</keyword>
<keyword evidence="1" id="KW-0808">Transferase</keyword>
<evidence type="ECO:0000313" key="3">
    <source>
        <dbReference type="EMBL" id="CAI0430970.1"/>
    </source>
</evidence>
<dbReference type="PANTHER" id="PTHR13271">
    <property type="entry name" value="UNCHARACTERIZED PUTATIVE METHYLTRANSFERASE"/>
    <property type="match status" value="1"/>
</dbReference>
<keyword evidence="4" id="KW-1185">Reference proteome</keyword>
<feature type="region of interest" description="Disordered" evidence="2">
    <location>
        <begin position="221"/>
        <end position="266"/>
    </location>
</feature>
<dbReference type="Gene3D" id="3.90.1410.10">
    <property type="entry name" value="set domain protein methyltransferase, domain 1"/>
    <property type="match status" value="1"/>
</dbReference>
<evidence type="ECO:0000256" key="2">
    <source>
        <dbReference type="SAM" id="MobiDB-lite"/>
    </source>
</evidence>
<comment type="caution">
    <text evidence="3">The sequence shown here is derived from an EMBL/GenBank/DDBJ whole genome shotgun (WGS) entry which is preliminary data.</text>
</comment>
<evidence type="ECO:0000256" key="1">
    <source>
        <dbReference type="PIRNR" id="PIRNR011771"/>
    </source>
</evidence>
<dbReference type="SUPFAM" id="SSF82199">
    <property type="entry name" value="SET domain"/>
    <property type="match status" value="2"/>
</dbReference>
<sequence length="521" mass="58546">MSRRLRAFVRWMKSQGFQWTDGMEFVDSSEGGGGAVSVKAVRDLREGEAVAAIPKAACLTVKNSGACELIESADLGGFLGLSVALMFEKGLGESSPWAGYLQLLPESECIPLLWTLDEVDRFLQGTELHKVKLLQTVKEDKGLVLEDWKENILPLVHQLPSNVNAKCFGVEQYFAAKSLVSSRAFEIDDYHGHGMVPLADFYQANMICRFNHKTGAEDVHFTSVPSSHSDDDDDDDDDAEEDSSISDLLNENKVDEEPSSELEGSAISLDDPMVLEMIMVKDVQHGAEIFNTYGLVGNAALLHRYGFAEPDNQFDIVNIDLELVLQWSSSLFTGRYSRARLSLWRNLDYSGCVSGESEYFEVSNDGEPQIELLVLLYIMLLPEEAYLRLDILVSTTATSKEDPISMYLSEKCSITQDKRSEISRDLLLTESVCEALLWLADKRDSLYNKSMKDDIEALQRCSVKEGKAYYSLLLRICERRILEKLRSYATVVAQSSQDMKRSCCTRKRLKRESSEQTQIDL</sequence>
<evidence type="ECO:0000313" key="4">
    <source>
        <dbReference type="Proteomes" id="UP001154282"/>
    </source>
</evidence>
<comment type="subcellular location">
    <subcellularLocation>
        <location evidence="1">Nucleus</location>
    </subcellularLocation>
</comment>
<keyword evidence="1" id="KW-0949">S-adenosyl-L-methionine</keyword>
<dbReference type="GO" id="GO:0005634">
    <property type="term" value="C:nucleus"/>
    <property type="evidence" value="ECO:0007669"/>
    <property type="project" value="UniProtKB-SubCell"/>
</dbReference>
<comment type="function">
    <text evidence="1">Protein-lysine N-methyltransferase.</text>
</comment>
<gene>
    <name evidence="3" type="ORF">LITE_LOCUS22848</name>
</gene>
<name>A0AAV0L8X4_9ROSI</name>
<protein>
    <recommendedName>
        <fullName evidence="1">N-lysine methyltransferase</fullName>
        <ecNumber evidence="1">2.1.1.-</ecNumber>
    </recommendedName>
</protein>
<reference evidence="3" key="1">
    <citation type="submission" date="2022-08" db="EMBL/GenBank/DDBJ databases">
        <authorList>
            <person name="Gutierrez-Valencia J."/>
        </authorList>
    </citation>
    <scope>NUCLEOTIDE SEQUENCE</scope>
</reference>
<dbReference type="GO" id="GO:0016279">
    <property type="term" value="F:protein-lysine N-methyltransferase activity"/>
    <property type="evidence" value="ECO:0007669"/>
    <property type="project" value="UniProtKB-UniRule"/>
</dbReference>
<dbReference type="InterPro" id="IPR046341">
    <property type="entry name" value="SET_dom_sf"/>
</dbReference>
<dbReference type="InterPro" id="IPR050600">
    <property type="entry name" value="SETD3_SETD6_MTase"/>
</dbReference>
<dbReference type="AlphaFoldDB" id="A0AAV0L8X4"/>
<dbReference type="EMBL" id="CAMGYJ010000006">
    <property type="protein sequence ID" value="CAI0430970.1"/>
    <property type="molecule type" value="Genomic_DNA"/>
</dbReference>
<dbReference type="GO" id="GO:0032259">
    <property type="term" value="P:methylation"/>
    <property type="evidence" value="ECO:0007669"/>
    <property type="project" value="UniProtKB-KW"/>
</dbReference>
<proteinExistence type="inferred from homology"/>
<keyword evidence="1" id="KW-0489">Methyltransferase</keyword>
<feature type="compositionally biased region" description="Acidic residues" evidence="2">
    <location>
        <begin position="230"/>
        <end position="244"/>
    </location>
</feature>
<accession>A0AAV0L8X4</accession>
<dbReference type="PIRSF" id="PIRSF011771">
    <property type="entry name" value="RMS1_SET"/>
    <property type="match status" value="1"/>
</dbReference>
<comment type="similarity">
    <text evidence="1">Belongs to the class V-like SAM-binding methyltransferase superfamily. Histone-lysine methyltransferase family. SETD6 subfamily.</text>
</comment>
<dbReference type="EC" id="2.1.1.-" evidence="1"/>